<evidence type="ECO:0000313" key="3">
    <source>
        <dbReference type="Proteomes" id="UP001590951"/>
    </source>
</evidence>
<gene>
    <name evidence="2" type="ORF">ABVK25_002913</name>
</gene>
<comment type="caution">
    <text evidence="2">The sequence shown here is derived from an EMBL/GenBank/DDBJ whole genome shotgun (WGS) entry which is preliminary data.</text>
</comment>
<accession>A0ABR4BF92</accession>
<keyword evidence="3" id="KW-1185">Reference proteome</keyword>
<sequence length="96" mass="10120">MLTTSISAPPTEDKSMITAEDLISRNTAPPPGPATSKSAKPNDRAAAGNVTKGSHAPRVPSHPAIVMEGCAKVRTLCHPLLHVALLARQWESKTET</sequence>
<evidence type="ECO:0000313" key="2">
    <source>
        <dbReference type="EMBL" id="KAL2056519.1"/>
    </source>
</evidence>
<dbReference type="EMBL" id="JBHFEH010000007">
    <property type="protein sequence ID" value="KAL2056519.1"/>
    <property type="molecule type" value="Genomic_DNA"/>
</dbReference>
<reference evidence="2 3" key="1">
    <citation type="submission" date="2024-09" db="EMBL/GenBank/DDBJ databases">
        <title>Rethinking Asexuality: The Enigmatic Case of Functional Sexual Genes in Lepraria (Stereocaulaceae).</title>
        <authorList>
            <person name="Doellman M."/>
            <person name="Sun Y."/>
            <person name="Barcenas-Pena A."/>
            <person name="Lumbsch H.T."/>
            <person name="Grewe F."/>
        </authorList>
    </citation>
    <scope>NUCLEOTIDE SEQUENCE [LARGE SCALE GENOMIC DNA]</scope>
    <source>
        <strain evidence="2 3">Grewe 0041</strain>
    </source>
</reference>
<organism evidence="2 3">
    <name type="scientific">Lepraria finkii</name>
    <dbReference type="NCBI Taxonomy" id="1340010"/>
    <lineage>
        <taxon>Eukaryota</taxon>
        <taxon>Fungi</taxon>
        <taxon>Dikarya</taxon>
        <taxon>Ascomycota</taxon>
        <taxon>Pezizomycotina</taxon>
        <taxon>Lecanoromycetes</taxon>
        <taxon>OSLEUM clade</taxon>
        <taxon>Lecanoromycetidae</taxon>
        <taxon>Lecanorales</taxon>
        <taxon>Lecanorineae</taxon>
        <taxon>Stereocaulaceae</taxon>
        <taxon>Lepraria</taxon>
    </lineage>
</organism>
<name>A0ABR4BF92_9LECA</name>
<proteinExistence type="predicted"/>
<feature type="region of interest" description="Disordered" evidence="1">
    <location>
        <begin position="1"/>
        <end position="61"/>
    </location>
</feature>
<protein>
    <submittedName>
        <fullName evidence="2">Uncharacterized protein</fullName>
    </submittedName>
</protein>
<evidence type="ECO:0000256" key="1">
    <source>
        <dbReference type="SAM" id="MobiDB-lite"/>
    </source>
</evidence>
<dbReference type="Proteomes" id="UP001590951">
    <property type="component" value="Unassembled WGS sequence"/>
</dbReference>